<protein>
    <submittedName>
        <fullName evidence="1">Uncharacterized protein</fullName>
    </submittedName>
</protein>
<keyword evidence="2" id="KW-1185">Reference proteome</keyword>
<reference evidence="1" key="2">
    <citation type="journal article" date="2022" name="Microb. Genom.">
        <title>A chromosome-scale genome assembly of the tomato pathogen Cladosporium fulvum reveals a compartmentalized genome architecture and the presence of a dispensable chromosome.</title>
        <authorList>
            <person name="Zaccaron A.Z."/>
            <person name="Chen L.H."/>
            <person name="Samaras A."/>
            <person name="Stergiopoulos I."/>
        </authorList>
    </citation>
    <scope>NUCLEOTIDE SEQUENCE</scope>
    <source>
        <strain evidence="1">Race5_Kim</strain>
    </source>
</reference>
<accession>A0A9Q8PIL4</accession>
<dbReference type="AlphaFoldDB" id="A0A9Q8PIL4"/>
<name>A0A9Q8PIL4_PASFU</name>
<dbReference type="Proteomes" id="UP000756132">
    <property type="component" value="Chromosome 10"/>
</dbReference>
<proteinExistence type="predicted"/>
<sequence length="213" mass="24912">MLRILSKPDKRLGGVARLRQFFSDDVSNEERAGLRGLSYDLVHRMTGGRPNIVLVRAHGSNTAEGGFTSFPNNWATRLRLLFDWDDNFLRDTWEHRPWRRWVRYYFDAIESLSQQHPESVWPADLGLQFKKNVGRYASNWIRILPAYDKTKIHQAVRQKKRSSDDTGPPQYQVKWISTLPLEASIHIQNSTAPKQWSLITDKAARSRLQRMHE</sequence>
<dbReference type="RefSeq" id="XP_047767426.1">
    <property type="nucleotide sequence ID" value="XM_047911568.1"/>
</dbReference>
<dbReference type="GeneID" id="71992298"/>
<dbReference type="EMBL" id="CP090172">
    <property type="protein sequence ID" value="UJO23060.1"/>
    <property type="molecule type" value="Genomic_DNA"/>
</dbReference>
<evidence type="ECO:0000313" key="2">
    <source>
        <dbReference type="Proteomes" id="UP000756132"/>
    </source>
</evidence>
<dbReference type="KEGG" id="ffu:CLAFUR5_12420"/>
<reference evidence="1" key="1">
    <citation type="submission" date="2021-12" db="EMBL/GenBank/DDBJ databases">
        <authorList>
            <person name="Zaccaron A."/>
            <person name="Stergiopoulos I."/>
        </authorList>
    </citation>
    <scope>NUCLEOTIDE SEQUENCE</scope>
    <source>
        <strain evidence="1">Race5_Kim</strain>
    </source>
</reference>
<evidence type="ECO:0000313" key="1">
    <source>
        <dbReference type="EMBL" id="UJO23060.1"/>
    </source>
</evidence>
<dbReference type="OrthoDB" id="5083736at2759"/>
<organism evidence="1 2">
    <name type="scientific">Passalora fulva</name>
    <name type="common">Tomato leaf mold</name>
    <name type="synonym">Cladosporium fulvum</name>
    <dbReference type="NCBI Taxonomy" id="5499"/>
    <lineage>
        <taxon>Eukaryota</taxon>
        <taxon>Fungi</taxon>
        <taxon>Dikarya</taxon>
        <taxon>Ascomycota</taxon>
        <taxon>Pezizomycotina</taxon>
        <taxon>Dothideomycetes</taxon>
        <taxon>Dothideomycetidae</taxon>
        <taxon>Mycosphaerellales</taxon>
        <taxon>Mycosphaerellaceae</taxon>
        <taxon>Fulvia</taxon>
    </lineage>
</organism>
<gene>
    <name evidence="1" type="ORF">CLAFUR5_12420</name>
</gene>